<gene>
    <name evidence="1" type="ORF">jhhlp_008877</name>
</gene>
<evidence type="ECO:0000313" key="1">
    <source>
        <dbReference type="EMBL" id="PKS05499.1"/>
    </source>
</evidence>
<comment type="caution">
    <text evidence="1">The sequence shown here is derived from an EMBL/GenBank/DDBJ whole genome shotgun (WGS) entry which is preliminary data.</text>
</comment>
<keyword evidence="2" id="KW-1185">Reference proteome</keyword>
<dbReference type="AlphaFoldDB" id="A0A2N3MZ99"/>
<protein>
    <submittedName>
        <fullName evidence="1">Uncharacterized protein</fullName>
    </submittedName>
</protein>
<proteinExistence type="predicted"/>
<dbReference type="Proteomes" id="UP000233524">
    <property type="component" value="Unassembled WGS sequence"/>
</dbReference>
<reference evidence="1 2" key="1">
    <citation type="journal article" date="2017" name="G3 (Bethesda)">
        <title>First Draft Genome Sequence of the Pathogenic Fungus Lomentospora prolificans (Formerly Scedosporium prolificans).</title>
        <authorList>
            <person name="Luo R."/>
            <person name="Zimin A."/>
            <person name="Workman R."/>
            <person name="Fan Y."/>
            <person name="Pertea G."/>
            <person name="Grossman N."/>
            <person name="Wear M.P."/>
            <person name="Jia B."/>
            <person name="Miller H."/>
            <person name="Casadevall A."/>
            <person name="Timp W."/>
            <person name="Zhang S.X."/>
            <person name="Salzberg S.L."/>
        </authorList>
    </citation>
    <scope>NUCLEOTIDE SEQUENCE [LARGE SCALE GENOMIC DNA]</scope>
    <source>
        <strain evidence="1 2">JHH-5317</strain>
    </source>
</reference>
<organism evidence="1 2">
    <name type="scientific">Lomentospora prolificans</name>
    <dbReference type="NCBI Taxonomy" id="41688"/>
    <lineage>
        <taxon>Eukaryota</taxon>
        <taxon>Fungi</taxon>
        <taxon>Dikarya</taxon>
        <taxon>Ascomycota</taxon>
        <taxon>Pezizomycotina</taxon>
        <taxon>Sordariomycetes</taxon>
        <taxon>Hypocreomycetidae</taxon>
        <taxon>Microascales</taxon>
        <taxon>Microascaceae</taxon>
        <taxon>Lomentospora</taxon>
    </lineage>
</organism>
<dbReference type="VEuPathDB" id="FungiDB:jhhlp_008877"/>
<evidence type="ECO:0000313" key="2">
    <source>
        <dbReference type="Proteomes" id="UP000233524"/>
    </source>
</evidence>
<dbReference type="InParanoid" id="A0A2N3MZ99"/>
<sequence>MALPLADTLDALSQQLAQAAEGVRSGKLRPETDTFQRMGLLKAGTDLLDAVSEPKDRLLLFLSHFSHLAAQRMFIKWKAFETIPTGDASISYNGLAAKLGVDVSLISKMPDKRLAI</sequence>
<name>A0A2N3MZ99_9PEZI</name>
<accession>A0A2N3MZ99</accession>
<dbReference type="EMBL" id="NLAX01001623">
    <property type="protein sequence ID" value="PKS05499.1"/>
    <property type="molecule type" value="Genomic_DNA"/>
</dbReference>